<evidence type="ECO:0000313" key="4">
    <source>
        <dbReference type="Proteomes" id="UP000659654"/>
    </source>
</evidence>
<evidence type="ECO:0000313" key="5">
    <source>
        <dbReference type="WBParaSite" id="BXY_0869100.1"/>
    </source>
</evidence>
<dbReference type="AlphaFoldDB" id="A0A1I7S6Q3"/>
<accession>A0A1I7S6Q3</accession>
<feature type="region of interest" description="Disordered" evidence="1">
    <location>
        <begin position="49"/>
        <end position="103"/>
    </location>
</feature>
<evidence type="ECO:0000256" key="1">
    <source>
        <dbReference type="SAM" id="MobiDB-lite"/>
    </source>
</evidence>
<reference evidence="5" key="1">
    <citation type="submission" date="2016-11" db="UniProtKB">
        <authorList>
            <consortium name="WormBaseParasite"/>
        </authorList>
    </citation>
    <scope>IDENTIFICATION</scope>
</reference>
<keyword evidence="4" id="KW-1185">Reference proteome</keyword>
<dbReference type="Proteomes" id="UP000659654">
    <property type="component" value="Unassembled WGS sequence"/>
</dbReference>
<dbReference type="OrthoDB" id="10584217at2759"/>
<evidence type="ECO:0000313" key="3">
    <source>
        <dbReference type="Proteomes" id="UP000095284"/>
    </source>
</evidence>
<name>A0A1I7S6Q3_BURXY</name>
<dbReference type="Proteomes" id="UP000095284">
    <property type="component" value="Unplaced"/>
</dbReference>
<sequence>MEAMQTIDRIIGNVVEQLEGLIVELPTNDKTIRTGRYYNKAVSAQDFKSHTDVPVPRPGFEDVPTEQSSVSLDLKVSTPPLSKNKRAKSKEAAPPVEDIPDITTSPVEFKKSSGICSATISTSLISSSDSDSVHMDSVSRTTSTPISISTSTSESIRTVKNRRVRRARSVTDEVCKRCGKKRLPIDLNPLVTHPFAFPEDGIRCLPRKTDLIYEELNKRSLLLIREIDAQDADRLKSRFVNGKSYNSKAPGGKNMVQRKSRISEERLQCHRQR</sequence>
<dbReference type="Proteomes" id="UP000582659">
    <property type="component" value="Unassembled WGS sequence"/>
</dbReference>
<evidence type="ECO:0000313" key="2">
    <source>
        <dbReference type="EMBL" id="CAD5229890.1"/>
    </source>
</evidence>
<proteinExistence type="predicted"/>
<dbReference type="EMBL" id="CAJFDI010000005">
    <property type="protein sequence ID" value="CAD5229890.1"/>
    <property type="molecule type" value="Genomic_DNA"/>
</dbReference>
<gene>
    <name evidence="2" type="ORF">BXYJ_LOCUS10713</name>
</gene>
<feature type="compositionally biased region" description="Basic and acidic residues" evidence="1">
    <location>
        <begin position="261"/>
        <end position="273"/>
    </location>
</feature>
<protein>
    <submittedName>
        <fullName evidence="2">(pine wood nematode) hypothetical protein</fullName>
    </submittedName>
</protein>
<reference evidence="2" key="2">
    <citation type="submission" date="2020-09" db="EMBL/GenBank/DDBJ databases">
        <authorList>
            <person name="Kikuchi T."/>
        </authorList>
    </citation>
    <scope>NUCLEOTIDE SEQUENCE</scope>
    <source>
        <strain evidence="2">Ka4C1</strain>
    </source>
</reference>
<organism evidence="3 5">
    <name type="scientific">Bursaphelenchus xylophilus</name>
    <name type="common">Pinewood nematode worm</name>
    <name type="synonym">Aphelenchoides xylophilus</name>
    <dbReference type="NCBI Taxonomy" id="6326"/>
    <lineage>
        <taxon>Eukaryota</taxon>
        <taxon>Metazoa</taxon>
        <taxon>Ecdysozoa</taxon>
        <taxon>Nematoda</taxon>
        <taxon>Chromadorea</taxon>
        <taxon>Rhabditida</taxon>
        <taxon>Tylenchina</taxon>
        <taxon>Tylenchomorpha</taxon>
        <taxon>Aphelenchoidea</taxon>
        <taxon>Aphelenchoididae</taxon>
        <taxon>Bursaphelenchus</taxon>
    </lineage>
</organism>
<feature type="region of interest" description="Disordered" evidence="1">
    <location>
        <begin position="242"/>
        <end position="273"/>
    </location>
</feature>
<dbReference type="EMBL" id="CAJFCV020000005">
    <property type="protein sequence ID" value="CAG9120669.1"/>
    <property type="molecule type" value="Genomic_DNA"/>
</dbReference>
<dbReference type="WBParaSite" id="BXY_0869100.1">
    <property type="protein sequence ID" value="BXY_0869100.1"/>
    <property type="gene ID" value="BXY_0869100"/>
</dbReference>